<geneLocation type="mitochondrion" evidence="4"/>
<reference evidence="4" key="1">
    <citation type="submission" date="2018-09" db="EMBL/GenBank/DDBJ databases">
        <title>Genomics and Phylogenetic analysis of three type specimens of Osmundea (Rhodomelaceae, Rhodophyta).</title>
        <authorList>
            <person name="Hughey J.R."/>
            <person name="Miller K.A."/>
        </authorList>
    </citation>
    <scope>NUCLEOTIDE SEQUENCE</scope>
</reference>
<dbReference type="SUPFAM" id="SSF54821">
    <property type="entry name" value="Ribosomal protein S3 C-terminal domain"/>
    <property type="match status" value="1"/>
</dbReference>
<gene>
    <name evidence="4" type="primary">rps3</name>
</gene>
<sequence length="227" mass="26981">MSKKISSVSKYLGSSQDWSLKFQIYGKFYLSYYTSFWNFYKLLDIILRKMLSKQLLILNYDINFFSKLIELSLSITYLNKFQLNLIEICHQLLNSFLTFNLIKFNLKFYLNKTIWFSKLLIEMYIDYLSLKFTPKKIFNVLTNLLKNQLGNINILYLNSGLRKIQLKGFKIQLKGRYELSKSTLAKKSFLKFGQVTSNSLNSLLFLSNKDIYSKLGKSTIKIWYFYL</sequence>
<dbReference type="AlphaFoldDB" id="A0A7L4WP25"/>
<evidence type="ECO:0000313" key="4">
    <source>
        <dbReference type="EMBL" id="QFR99771.1"/>
    </source>
</evidence>
<proteinExistence type="inferred from homology"/>
<dbReference type="EMBL" id="MH898940">
    <property type="protein sequence ID" value="QFR99771.1"/>
    <property type="molecule type" value="Genomic_DNA"/>
</dbReference>
<keyword evidence="2 4" id="KW-0689">Ribosomal protein</keyword>
<name>A0A7L4WP25_9FLOR</name>
<evidence type="ECO:0000256" key="3">
    <source>
        <dbReference type="ARBA" id="ARBA00023274"/>
    </source>
</evidence>
<dbReference type="GeneID" id="60234780"/>
<keyword evidence="3" id="KW-0687">Ribonucleoprotein</keyword>
<evidence type="ECO:0000256" key="1">
    <source>
        <dbReference type="ARBA" id="ARBA00010761"/>
    </source>
</evidence>
<dbReference type="InterPro" id="IPR036419">
    <property type="entry name" value="Ribosomal_S3_C_sf"/>
</dbReference>
<protein>
    <submittedName>
        <fullName evidence="4">Ribosomal protein S3</fullName>
    </submittedName>
</protein>
<keyword evidence="4" id="KW-0496">Mitochondrion</keyword>
<dbReference type="Gene3D" id="3.30.1140.32">
    <property type="entry name" value="Ribosomal protein S3, C-terminal domain"/>
    <property type="match status" value="1"/>
</dbReference>
<accession>A0A7L4WP25</accession>
<evidence type="ECO:0000256" key="2">
    <source>
        <dbReference type="ARBA" id="ARBA00022980"/>
    </source>
</evidence>
<dbReference type="GO" id="GO:1990904">
    <property type="term" value="C:ribonucleoprotein complex"/>
    <property type="evidence" value="ECO:0007669"/>
    <property type="project" value="UniProtKB-KW"/>
</dbReference>
<organism evidence="4">
    <name type="scientific">Osmundea sinicola</name>
    <dbReference type="NCBI Taxonomy" id="290685"/>
    <lineage>
        <taxon>Eukaryota</taxon>
        <taxon>Rhodophyta</taxon>
        <taxon>Florideophyceae</taxon>
        <taxon>Rhodymeniophycidae</taxon>
        <taxon>Ceramiales</taxon>
        <taxon>Rhodomelaceae</taxon>
        <taxon>Laurencieae</taxon>
        <taxon>Osmundea</taxon>
    </lineage>
</organism>
<dbReference type="GO" id="GO:0005840">
    <property type="term" value="C:ribosome"/>
    <property type="evidence" value="ECO:0007669"/>
    <property type="project" value="UniProtKB-KW"/>
</dbReference>
<comment type="similarity">
    <text evidence="1">Belongs to the universal ribosomal protein uS3 family.</text>
</comment>
<dbReference type="RefSeq" id="YP_009944477.1">
    <property type="nucleotide sequence ID" value="NC_051456.1"/>
</dbReference>